<dbReference type="Proteomes" id="UP000183208">
    <property type="component" value="Unassembled WGS sequence"/>
</dbReference>
<evidence type="ECO:0000313" key="1">
    <source>
        <dbReference type="EMBL" id="SEE17648.1"/>
    </source>
</evidence>
<dbReference type="CDD" id="cd22923">
    <property type="entry name" value="HFD_Aq328-like_rpt2"/>
    <property type="match status" value="1"/>
</dbReference>
<dbReference type="Pfam" id="PF09123">
    <property type="entry name" value="DUF1931"/>
    <property type="match status" value="1"/>
</dbReference>
<dbReference type="AlphaFoldDB" id="A0A1M7GCP9"/>
<dbReference type="GO" id="GO:0046982">
    <property type="term" value="F:protein heterodimerization activity"/>
    <property type="evidence" value="ECO:0007669"/>
    <property type="project" value="InterPro"/>
</dbReference>
<dbReference type="EMBL" id="FNTI01000001">
    <property type="protein sequence ID" value="SEE17648.1"/>
    <property type="molecule type" value="Genomic_DNA"/>
</dbReference>
<dbReference type="InterPro" id="IPR009072">
    <property type="entry name" value="Histone-fold"/>
</dbReference>
<proteinExistence type="predicted"/>
<gene>
    <name evidence="1" type="ORF">SAMN05444171_6532</name>
</gene>
<dbReference type="InterPro" id="IPR015207">
    <property type="entry name" value="DUF1931"/>
</dbReference>
<protein>
    <recommendedName>
        <fullName evidence="3">DUF1931 family protein</fullName>
    </recommendedName>
</protein>
<accession>A0A1M7GCP9</accession>
<dbReference type="OrthoDB" id="14134at2"/>
<evidence type="ECO:0000313" key="2">
    <source>
        <dbReference type="Proteomes" id="UP000183208"/>
    </source>
</evidence>
<reference evidence="1 2" key="1">
    <citation type="submission" date="2016-10" db="EMBL/GenBank/DDBJ databases">
        <authorList>
            <person name="de Groot N.N."/>
        </authorList>
    </citation>
    <scope>NUCLEOTIDE SEQUENCE [LARGE SCALE GENOMIC DNA]</scope>
    <source>
        <strain evidence="1 2">GAS522</strain>
    </source>
</reference>
<evidence type="ECO:0008006" key="3">
    <source>
        <dbReference type="Google" id="ProtNLM"/>
    </source>
</evidence>
<dbReference type="Gene3D" id="1.10.20.10">
    <property type="entry name" value="Histone, subunit A"/>
    <property type="match status" value="1"/>
</dbReference>
<dbReference type="SUPFAM" id="SSF47113">
    <property type="entry name" value="Histone-fold"/>
    <property type="match status" value="1"/>
</dbReference>
<dbReference type="RefSeq" id="WP_074827742.1">
    <property type="nucleotide sequence ID" value="NZ_FNTI01000001.1"/>
</dbReference>
<sequence length="161" mass="18229">MIAAVQSNKSPTTHVVSVARFERFFRIAAGLNVDKQDLKRYSDFINQKVYDLLLRAEATAKANGRGIIEPFDLPITKGLQESIHEFQEIDEQIELHPILDQLTARPPLDLAYDQDTESQLPEIVGGLSVALARTFKIIDGNLKNPATEHWQKCIRIFDLLM</sequence>
<organism evidence="1 2">
    <name type="scientific">Bradyrhizobium lablabi</name>
    <dbReference type="NCBI Taxonomy" id="722472"/>
    <lineage>
        <taxon>Bacteria</taxon>
        <taxon>Pseudomonadati</taxon>
        <taxon>Pseudomonadota</taxon>
        <taxon>Alphaproteobacteria</taxon>
        <taxon>Hyphomicrobiales</taxon>
        <taxon>Nitrobacteraceae</taxon>
        <taxon>Bradyrhizobium</taxon>
    </lineage>
</organism>
<name>A0A1M7GCP9_9BRAD</name>
<dbReference type="CDD" id="cd22922">
    <property type="entry name" value="HFD_Aq328-like_rpt1"/>
    <property type="match status" value="1"/>
</dbReference>